<sequence>MTSPFDILLQPSNQDNTHEASVKLVDQAGHYTIGPPTRPPIKHDNGFLDAFPRREPTASDRLAYAKWVAMLEGSEALCSGATAKFVPACHGEDLTDANGAYRHFLFGNGTDRTINYERFLQDDASGQQVVPNLLNDFVHCMEVIGKDRVKFSVTSTPYSVGMGGIASYPATANWQKAIGAHVFWVSADVTASANAKGEIIYSADLTIHMEDRYNFNPGMQDVATGIPDSANGRFEITGLAKQYTNYATVTRHVSWAEGSWNKRTVTGAPTDRQRKPQDSRRLRNKI</sequence>
<dbReference type="EMBL" id="SPVG01000181">
    <property type="protein sequence ID" value="TFW18574.1"/>
    <property type="molecule type" value="Genomic_DNA"/>
</dbReference>
<dbReference type="Proteomes" id="UP000297729">
    <property type="component" value="Unassembled WGS sequence"/>
</dbReference>
<evidence type="ECO:0000256" key="1">
    <source>
        <dbReference type="SAM" id="MobiDB-lite"/>
    </source>
</evidence>
<proteinExistence type="predicted"/>
<evidence type="ECO:0000313" key="3">
    <source>
        <dbReference type="Proteomes" id="UP000297729"/>
    </source>
</evidence>
<reference evidence="2 3" key="1">
    <citation type="submission" date="2019-03" db="EMBL/GenBank/DDBJ databases">
        <title>Draft Genome Sequence of Duganella callidus sp. nov., a Novel Duganella Species Isolated from Cultivated Soil.</title>
        <authorList>
            <person name="Raths R."/>
            <person name="Peta V."/>
            <person name="Bucking H."/>
        </authorList>
    </citation>
    <scope>NUCLEOTIDE SEQUENCE [LARGE SCALE GENOMIC DNA]</scope>
    <source>
        <strain evidence="2 3">DN04</strain>
    </source>
</reference>
<name>A0A4Y9SAD8_9BURK</name>
<dbReference type="AlphaFoldDB" id="A0A4Y9SAD8"/>
<evidence type="ECO:0000313" key="2">
    <source>
        <dbReference type="EMBL" id="TFW18574.1"/>
    </source>
</evidence>
<organism evidence="2 3">
    <name type="scientific">Duganella callida</name>
    <dbReference type="NCBI Taxonomy" id="2561932"/>
    <lineage>
        <taxon>Bacteria</taxon>
        <taxon>Pseudomonadati</taxon>
        <taxon>Pseudomonadota</taxon>
        <taxon>Betaproteobacteria</taxon>
        <taxon>Burkholderiales</taxon>
        <taxon>Oxalobacteraceae</taxon>
        <taxon>Telluria group</taxon>
        <taxon>Duganella</taxon>
    </lineage>
</organism>
<dbReference type="RefSeq" id="WP_135202934.1">
    <property type="nucleotide sequence ID" value="NZ_SPVG01000181.1"/>
</dbReference>
<gene>
    <name evidence="2" type="ORF">E4L98_18030</name>
</gene>
<keyword evidence="3" id="KW-1185">Reference proteome</keyword>
<accession>A0A4Y9SAD8</accession>
<feature type="compositionally biased region" description="Basic and acidic residues" evidence="1">
    <location>
        <begin position="271"/>
        <end position="286"/>
    </location>
</feature>
<protein>
    <submittedName>
        <fullName evidence="2">Uncharacterized protein</fullName>
    </submittedName>
</protein>
<feature type="region of interest" description="Disordered" evidence="1">
    <location>
        <begin position="263"/>
        <end position="286"/>
    </location>
</feature>
<comment type="caution">
    <text evidence="2">The sequence shown here is derived from an EMBL/GenBank/DDBJ whole genome shotgun (WGS) entry which is preliminary data.</text>
</comment>
<dbReference type="OrthoDB" id="8480648at2"/>